<sequence length="848" mass="97533">MQPNLEFRNLDISWADAETLLKLESSSDALDAVESCGVYRVETTTFRRYQPWLGLRINEPLVHPPYCMLGSGGQIPLLPVKDPATRQIWWIHSTGWDEKNTRHLSEMYRTAGTVELVVQNRRYDLVVHTANFNVDELEYYLRDFKNELWMLILNEQSAIKGRTEQEVPNLYSDELVDRLKDFVEALEHIAKTPGVELKEIQALMPARSVRPINRTFMELATKGQSRFLTGRTFQESLNTPDNQHLHYCLSRVNYLVSRFREIGSARIRAFELAMASDLSRLQELAQTEFRVVDQTVFDNEIREIERELRRNENVFQDALSGQKECSVAGLRKGGCNIVLGKLFRNAETEFFCNQVNGRDYKKEISDGKYLTVKLPGSFASFAQKFQQSKFEFRVEGFYRKLSYERADQLEFFYVNSVAISKSPLQQILDRQLEQRYELARNEWKIPLVSAERSEVKKELKTLQARAWLYEEQVTSLNDFIIKVLPLEKRLAELRGFLRKQGVGQRHSFPNSMAFVQNPDYAMSRASYRKIMAMPGMDASLFESMTVIEQIGLVNVASLYEKWCLLKILKVLTEIYGFTIRDDDWKRRLVQAVKCNQFDVSFDLHCVKRKQRIRLTYEKQLASGKRPDFVLDFCVYDLLSNMDSPPAVPALSARLIMDAKFRDGLNDDSLAELVQDMYLGKNYSEDGSNQVFILHPSRQAISRRTSPLEWGRDCDYGQIVDHRYGGIYLAPSLKGKSSLDNLQRLIGMVLQSLATHRGGGRTEEKLVHSFTCIGCGNHDQNRLVVDISTTGGGNNRVVIECSACSLISIRTVCVHCSADLYKNGYYWTYHRTRAAQISNVVCPSCNSFL</sequence>
<organism evidence="1 2">
    <name type="scientific">Pseudomonas helleri</name>
    <dbReference type="NCBI Taxonomy" id="1608996"/>
    <lineage>
        <taxon>Bacteria</taxon>
        <taxon>Pseudomonadati</taxon>
        <taxon>Pseudomonadota</taxon>
        <taxon>Gammaproteobacteria</taxon>
        <taxon>Pseudomonadales</taxon>
        <taxon>Pseudomonadaceae</taxon>
        <taxon>Pseudomonas</taxon>
    </lineage>
</organism>
<dbReference type="AlphaFoldDB" id="A0A7X1W7L7"/>
<comment type="caution">
    <text evidence="1">The sequence shown here is derived from an EMBL/GenBank/DDBJ whole genome shotgun (WGS) entry which is preliminary data.</text>
</comment>
<name>A0A7X1W7L7_9PSED</name>
<accession>A0A7X1W7L7</accession>
<protein>
    <submittedName>
        <fullName evidence="1">Uncharacterized protein</fullName>
    </submittedName>
</protein>
<gene>
    <name evidence="1" type="ORF">GHO40_07260</name>
</gene>
<dbReference type="EMBL" id="WIWJ01000009">
    <property type="protein sequence ID" value="MQT46526.1"/>
    <property type="molecule type" value="Genomic_DNA"/>
</dbReference>
<reference evidence="1 2" key="1">
    <citation type="submission" date="2019-10" db="EMBL/GenBank/DDBJ databases">
        <title>Evaluation of single-gene subtyping targets for Pseudomonas.</title>
        <authorList>
            <person name="Reichler S.J."/>
            <person name="Orsi R.H."/>
            <person name="Wiedmann M."/>
            <person name="Martin N.H."/>
            <person name="Murphy S.I."/>
        </authorList>
    </citation>
    <scope>NUCLEOTIDE SEQUENCE [LARGE SCALE GENOMIC DNA]</scope>
    <source>
        <strain evidence="1 2">FSL R10-3257</strain>
    </source>
</reference>
<evidence type="ECO:0000313" key="2">
    <source>
        <dbReference type="Proteomes" id="UP000441404"/>
    </source>
</evidence>
<evidence type="ECO:0000313" key="1">
    <source>
        <dbReference type="EMBL" id="MQT46526.1"/>
    </source>
</evidence>
<dbReference type="InterPro" id="IPR007505">
    <property type="entry name" value="PDDEXK_7"/>
</dbReference>
<dbReference type="RefSeq" id="WP_153429522.1">
    <property type="nucleotide sequence ID" value="NZ_WIWJ01000009.1"/>
</dbReference>
<proteinExistence type="predicted"/>
<dbReference type="Proteomes" id="UP000441404">
    <property type="component" value="Unassembled WGS sequence"/>
</dbReference>
<dbReference type="Pfam" id="PF04411">
    <property type="entry name" value="PDDEXK_7"/>
    <property type="match status" value="1"/>
</dbReference>